<dbReference type="Pfam" id="PF14420">
    <property type="entry name" value="Clr5"/>
    <property type="match status" value="1"/>
</dbReference>
<name>A0A0J9WK45_FUSO4</name>
<accession>A0A0J9WK45</accession>
<dbReference type="KEGG" id="fox:FOXG_04652"/>
<dbReference type="RefSeq" id="XP_018239437.1">
    <property type="nucleotide sequence ID" value="XM_018382681.1"/>
</dbReference>
<organism evidence="2 3">
    <name type="scientific">Fusarium oxysporum f. sp. lycopersici (strain 4287 / CBS 123668 / FGSC 9935 / NRRL 34936)</name>
    <name type="common">Fusarium vascular wilt of tomato</name>
    <dbReference type="NCBI Taxonomy" id="426428"/>
    <lineage>
        <taxon>Eukaryota</taxon>
        <taxon>Fungi</taxon>
        <taxon>Dikarya</taxon>
        <taxon>Ascomycota</taxon>
        <taxon>Pezizomycotina</taxon>
        <taxon>Sordariomycetes</taxon>
        <taxon>Hypocreomycetidae</taxon>
        <taxon>Hypocreales</taxon>
        <taxon>Nectriaceae</taxon>
        <taxon>Fusarium</taxon>
        <taxon>Fusarium oxysporum species complex</taxon>
    </lineage>
</organism>
<gene>
    <name evidence="2" type="ORF">FOXG_04652</name>
</gene>
<protein>
    <recommendedName>
        <fullName evidence="1">Clr5 domain-containing protein</fullName>
    </recommendedName>
</protein>
<evidence type="ECO:0000259" key="1">
    <source>
        <dbReference type="Pfam" id="PF14420"/>
    </source>
</evidence>
<reference evidence="2" key="1">
    <citation type="submission" date="2007-04" db="EMBL/GenBank/DDBJ databases">
        <authorList>
            <consortium name="The Broad Institute Genome Sequencing Platform"/>
            <person name="Birren B."/>
            <person name="Lander E."/>
            <person name="Galagan J."/>
            <person name="Nusbaum C."/>
            <person name="Devon K."/>
            <person name="Ma L.-J."/>
            <person name="Jaffe D."/>
            <person name="Butler J."/>
            <person name="Alvarez P."/>
            <person name="Gnerre S."/>
            <person name="Grabherr M."/>
            <person name="Kleber M."/>
            <person name="Mauceli E."/>
            <person name="Brockman W."/>
            <person name="MacCallum I.A."/>
            <person name="Young S."/>
            <person name="LaButti K."/>
            <person name="DeCaprio D."/>
            <person name="Crawford M."/>
            <person name="Koehrsen M."/>
            <person name="Engels R."/>
            <person name="Montgomery P."/>
            <person name="Pearson M."/>
            <person name="Howarth C."/>
            <person name="Larson L."/>
            <person name="White J."/>
            <person name="O'Leary S."/>
            <person name="Kodira C."/>
            <person name="Zeng Q."/>
            <person name="Yandava C."/>
            <person name="Alvarado L."/>
            <person name="Kistler C."/>
            <person name="Shim W.-B."/>
            <person name="Kang S."/>
            <person name="Woloshuk C."/>
        </authorList>
    </citation>
    <scope>NUCLEOTIDE SEQUENCE</scope>
    <source>
        <strain evidence="2">4287</strain>
    </source>
</reference>
<dbReference type="VEuPathDB" id="FungiDB:FOXG_04652"/>
<dbReference type="AlphaFoldDB" id="A0A0J9WK45"/>
<dbReference type="EMBL" id="DS231699">
    <property type="protein sequence ID" value="KNB01392.1"/>
    <property type="molecule type" value="Genomic_DNA"/>
</dbReference>
<dbReference type="GeneID" id="28946682"/>
<evidence type="ECO:0000313" key="2">
    <source>
        <dbReference type="EMBL" id="KNB01392.1"/>
    </source>
</evidence>
<evidence type="ECO:0000313" key="3">
    <source>
        <dbReference type="Proteomes" id="UP000009097"/>
    </source>
</evidence>
<feature type="domain" description="Clr5" evidence="1">
    <location>
        <begin position="9"/>
        <end position="61"/>
    </location>
</feature>
<dbReference type="OrthoDB" id="5068185at2759"/>
<sequence>MGRKPRIPEAEWERQKPTIERVYMDEQQSLRYLGEGMTAIRGFIASEHEYRRSFEKWGFKKNGIEQASSLTLDDRSQQDRKRTAQALPSRPMQRSFILRFHLHHNSPEFLWHDDIERELWRIKSATDTIINGSFASGKDVWRADHASFIAPSINMDSFQQWQHLESQSSAIVALTGMGVDAEVRGSLEELFRNIESLKGFRNRKAFIPQLIYMWRVCLNLFKVRLPLPRPKIAGSHSMLSINPITTALIQRLEVRLTANFEKTDPACEILAALLTIFRHTPQKFKSALECGYFMTIRGFETIAGSGHPMVLRMWSHYSRAWGPKSFLDIDRIGEALQHINSYVDYSGVETEPQSILSFLNLTEMQVAKESVKLGNLSQYCAMLPYSPHPTRLEDFALELRKRAMGSLQTVKYRDNALILDAFVFATELLALRLFVRLCPEFSLEILDEAIELLQKGGTECAIWASRFSKDRLLLLKDRGSPEDFHVEKVRMNHIRRKLPTLRSQITKLPRAVSTARTREFRGQRREERYILRAYLQSMLDSLLPSTDDEDR</sequence>
<proteinExistence type="predicted"/>
<reference evidence="2" key="2">
    <citation type="journal article" date="2010" name="Nature">
        <title>Comparative genomics reveals mobile pathogenicity chromosomes in Fusarium.</title>
        <authorList>
            <person name="Ma L.J."/>
            <person name="van der Does H.C."/>
            <person name="Borkovich K.A."/>
            <person name="Coleman J.J."/>
            <person name="Daboussi M.J."/>
            <person name="Di Pietro A."/>
            <person name="Dufresne M."/>
            <person name="Freitag M."/>
            <person name="Grabherr M."/>
            <person name="Henrissat B."/>
            <person name="Houterman P.M."/>
            <person name="Kang S."/>
            <person name="Shim W.B."/>
            <person name="Woloshuk C."/>
            <person name="Xie X."/>
            <person name="Xu J.R."/>
            <person name="Antoniw J."/>
            <person name="Baker S.E."/>
            <person name="Bluhm B.H."/>
            <person name="Breakspear A."/>
            <person name="Brown D.W."/>
            <person name="Butchko R.A."/>
            <person name="Chapman S."/>
            <person name="Coulson R."/>
            <person name="Coutinho P.M."/>
            <person name="Danchin E.G."/>
            <person name="Diener A."/>
            <person name="Gale L.R."/>
            <person name="Gardiner D.M."/>
            <person name="Goff S."/>
            <person name="Hammond-Kosack K.E."/>
            <person name="Hilburn K."/>
            <person name="Hua-Van A."/>
            <person name="Jonkers W."/>
            <person name="Kazan K."/>
            <person name="Kodira C.D."/>
            <person name="Koehrsen M."/>
            <person name="Kumar L."/>
            <person name="Lee Y.H."/>
            <person name="Li L."/>
            <person name="Manners J.M."/>
            <person name="Miranda-Saavedra D."/>
            <person name="Mukherjee M."/>
            <person name="Park G."/>
            <person name="Park J."/>
            <person name="Park S.Y."/>
            <person name="Proctor R.H."/>
            <person name="Regev A."/>
            <person name="Ruiz-Roldan M.C."/>
            <person name="Sain D."/>
            <person name="Sakthikumar S."/>
            <person name="Sykes S."/>
            <person name="Schwartz D.C."/>
            <person name="Turgeon B.G."/>
            <person name="Wapinski I."/>
            <person name="Yoder O."/>
            <person name="Young S."/>
            <person name="Zeng Q."/>
            <person name="Zhou S."/>
            <person name="Galagan J."/>
            <person name="Cuomo C.A."/>
            <person name="Kistler H.C."/>
            <person name="Rep M."/>
        </authorList>
    </citation>
    <scope>NUCLEOTIDE SEQUENCE [LARGE SCALE GENOMIC DNA]</scope>
    <source>
        <strain evidence="2">4287</strain>
    </source>
</reference>
<dbReference type="Proteomes" id="UP000009097">
    <property type="component" value="Unassembled WGS sequence"/>
</dbReference>
<dbReference type="InterPro" id="IPR025676">
    <property type="entry name" value="Clr5_dom"/>
</dbReference>